<comment type="subunit">
    <text evidence="4">Binds to mitochondrial small subunit 15S rRNA.</text>
</comment>
<proteinExistence type="inferred from homology"/>
<dbReference type="NCBIfam" id="TIGR00756">
    <property type="entry name" value="PPR"/>
    <property type="match status" value="1"/>
</dbReference>
<organism evidence="6 7">
    <name type="scientific">Basidiobolus ranarum</name>
    <dbReference type="NCBI Taxonomy" id="34480"/>
    <lineage>
        <taxon>Eukaryota</taxon>
        <taxon>Fungi</taxon>
        <taxon>Fungi incertae sedis</taxon>
        <taxon>Zoopagomycota</taxon>
        <taxon>Entomophthoromycotina</taxon>
        <taxon>Basidiobolomycetes</taxon>
        <taxon>Basidiobolales</taxon>
        <taxon>Basidiobolaceae</taxon>
        <taxon>Basidiobolus</taxon>
    </lineage>
</organism>
<accession>A0ABR2WKP9</accession>
<dbReference type="InterPro" id="IPR002885">
    <property type="entry name" value="PPR_rpt"/>
</dbReference>
<dbReference type="EMBL" id="JASJQH010001086">
    <property type="protein sequence ID" value="KAK9762114.1"/>
    <property type="molecule type" value="Genomic_DNA"/>
</dbReference>
<comment type="caution">
    <text evidence="6">The sequence shown here is derived from an EMBL/GenBank/DDBJ whole genome shotgun (WGS) entry which is preliminary data.</text>
</comment>
<evidence type="ECO:0000313" key="6">
    <source>
        <dbReference type="EMBL" id="KAK9762114.1"/>
    </source>
</evidence>
<sequence length="617" mass="69952">MLRSLARRSALLSKIFPREPLTSVQQNVRHFRIVRPVASALSKQIPETHFPLKNIGNQVTDSSSSTLRAEIKKLVHDNPTPSIEIFHQVLRGCATEGDLRSALEVLNSMYNEDGANHVPSFETYQLLLQTAKKSTDVDLTIYLVRNILERKAPITRSSNQMDEIALDFPEFTAESLEINLDVWESCLSALVSPRNMWSSDHGRLGTEALWVLQKMKEIGVRSFNENIWGLFIRTLGCTGSEASIPGVLHELLSSDEAMTPNIYSQAICAYSRCGNLTKAMELYEEMISIYGSSPCQEPLWALAMNTSKAGDLANTKKLALAAQSIDASAGEEYDFMPHLLRVNVNAIRKKSGVSEMELIEHWRLLVEEIETSKKTLDSECSGLYLSGYGCMNLLDPQKYPIDHIRDLLASTQEKNVYPSQETYLAAMASYARTGEFSESPKIRLQRVLEIHRTMRAKGLECDSTAFHHMFEACLPHQVFAYGPESNITSFKNAHLNYNFDWSVYDIERMMMKQGVSHDRKTLLTMFYAFAFGGQYESIKRRWRELSLSRVHRDRGLYTSLISILKEDYNEAIYALTVVRHQMSRESPPVEPDANLYKLMCDCCSLTKDTSATLYVYA</sequence>
<dbReference type="PROSITE" id="PS51375">
    <property type="entry name" value="PPR"/>
    <property type="match status" value="1"/>
</dbReference>
<evidence type="ECO:0008006" key="8">
    <source>
        <dbReference type="Google" id="ProtNLM"/>
    </source>
</evidence>
<evidence type="ECO:0000313" key="7">
    <source>
        <dbReference type="Proteomes" id="UP001479436"/>
    </source>
</evidence>
<protein>
    <recommendedName>
        <fullName evidence="8">Pentatricopeptide repeat-containing protein</fullName>
    </recommendedName>
</protein>
<dbReference type="Pfam" id="PF01535">
    <property type="entry name" value="PPR"/>
    <property type="match status" value="2"/>
</dbReference>
<keyword evidence="2" id="KW-0677">Repeat</keyword>
<evidence type="ECO:0000256" key="2">
    <source>
        <dbReference type="ARBA" id="ARBA00022737"/>
    </source>
</evidence>
<feature type="repeat" description="PPR" evidence="5">
    <location>
        <begin position="259"/>
        <end position="289"/>
    </location>
</feature>
<dbReference type="PANTHER" id="PTHR47447">
    <property type="entry name" value="OS03G0856100 PROTEIN"/>
    <property type="match status" value="1"/>
</dbReference>
<dbReference type="Proteomes" id="UP001479436">
    <property type="component" value="Unassembled WGS sequence"/>
</dbReference>
<name>A0ABR2WKP9_9FUNG</name>
<gene>
    <name evidence="6" type="ORF">K7432_012457</name>
</gene>
<evidence type="ECO:0000256" key="3">
    <source>
        <dbReference type="ARBA" id="ARBA00044493"/>
    </source>
</evidence>
<comment type="similarity">
    <text evidence="1">Belongs to the CCM1 family.</text>
</comment>
<reference evidence="6 7" key="1">
    <citation type="submission" date="2023-04" db="EMBL/GenBank/DDBJ databases">
        <title>Genome of Basidiobolus ranarum AG-B5.</title>
        <authorList>
            <person name="Stajich J.E."/>
            <person name="Carter-House D."/>
            <person name="Gryganskyi A."/>
        </authorList>
    </citation>
    <scope>NUCLEOTIDE SEQUENCE [LARGE SCALE GENOMIC DNA]</scope>
    <source>
        <strain evidence="6 7">AG-B5</strain>
    </source>
</reference>
<keyword evidence="7" id="KW-1185">Reference proteome</keyword>
<evidence type="ECO:0000256" key="5">
    <source>
        <dbReference type="PROSITE-ProRule" id="PRU00708"/>
    </source>
</evidence>
<evidence type="ECO:0000256" key="1">
    <source>
        <dbReference type="ARBA" id="ARBA00006192"/>
    </source>
</evidence>
<evidence type="ECO:0000256" key="4">
    <source>
        <dbReference type="ARBA" id="ARBA00044511"/>
    </source>
</evidence>
<dbReference type="Gene3D" id="1.25.40.10">
    <property type="entry name" value="Tetratricopeptide repeat domain"/>
    <property type="match status" value="3"/>
</dbReference>
<dbReference type="PANTHER" id="PTHR47447:SF17">
    <property type="entry name" value="OS12G0638900 PROTEIN"/>
    <property type="match status" value="1"/>
</dbReference>
<comment type="function">
    <text evidence="3">Regulates mitochondrial small subunit maturation by controlling 15S rRNA 5'-end processing. Localizes to the 5' precursor of the 15S rRNA in a position that is subsequently occupied by mS47 in the mature yeast mtSSU. Uses structure and sequence-specific RNA recognition, binding to a single-stranded region of the precursor and specifically recognizing bases -6 to -1. The exchange of Ccm1 for mS47 is coupled to the irreversible removal of precursor rRNA that is accompanied by conformational changes of the mitoribosomal proteins uS5m and mS26. These conformational changes signal completion of 5'-end rRNA processing through protection of the mature 5'-end of the 15S rRNA and stabilization of mS47. The removal of the 5' precursor together with the dissociation of Ccm1 may be catalyzed by the 5'-3' exoribonuclease Pet127. Involved in the specific removal of group I introns in mitochondrial encoded transcripts.</text>
</comment>
<dbReference type="InterPro" id="IPR011990">
    <property type="entry name" value="TPR-like_helical_dom_sf"/>
</dbReference>